<protein>
    <submittedName>
        <fullName evidence="1">Uncharacterized protein</fullName>
    </submittedName>
</protein>
<reference evidence="1" key="1">
    <citation type="journal article" date="2022" name="bioRxiv">
        <title>Sequencing and chromosome-scale assembly of the giantPleurodeles waltlgenome.</title>
        <authorList>
            <person name="Brown T."/>
            <person name="Elewa A."/>
            <person name="Iarovenko S."/>
            <person name="Subramanian E."/>
            <person name="Araus A.J."/>
            <person name="Petzold A."/>
            <person name="Susuki M."/>
            <person name="Suzuki K.-i.T."/>
            <person name="Hayashi T."/>
            <person name="Toyoda A."/>
            <person name="Oliveira C."/>
            <person name="Osipova E."/>
            <person name="Leigh N.D."/>
            <person name="Simon A."/>
            <person name="Yun M.H."/>
        </authorList>
    </citation>
    <scope>NUCLEOTIDE SEQUENCE</scope>
    <source>
        <strain evidence="1">20211129_DDA</strain>
        <tissue evidence="1">Liver</tissue>
    </source>
</reference>
<dbReference type="AlphaFoldDB" id="A0AAV7KWW5"/>
<dbReference type="EMBL" id="JANPWB010000016">
    <property type="protein sequence ID" value="KAJ1082549.1"/>
    <property type="molecule type" value="Genomic_DNA"/>
</dbReference>
<keyword evidence="2" id="KW-1185">Reference proteome</keyword>
<name>A0AAV7KWW5_PLEWA</name>
<sequence>MTLQPSLSLRKKLTINHSAIEGIPLKALFAELNLTPISELAALRTILYWVRLVRNPRAAVYLETLEEVIASSGFVEHSWGAHFKKTLGNLRLEDLRADTGRVSKDTVGLVKDRYQEFNKMRVYRELRPDSITH</sequence>
<comment type="caution">
    <text evidence="1">The sequence shown here is derived from an EMBL/GenBank/DDBJ whole genome shotgun (WGS) entry which is preliminary data.</text>
</comment>
<evidence type="ECO:0000313" key="2">
    <source>
        <dbReference type="Proteomes" id="UP001066276"/>
    </source>
</evidence>
<gene>
    <name evidence="1" type="ORF">NDU88_002714</name>
</gene>
<proteinExistence type="predicted"/>
<dbReference type="Proteomes" id="UP001066276">
    <property type="component" value="Chromosome 12"/>
</dbReference>
<accession>A0AAV7KWW5</accession>
<organism evidence="1 2">
    <name type="scientific">Pleurodeles waltl</name>
    <name type="common">Iberian ribbed newt</name>
    <dbReference type="NCBI Taxonomy" id="8319"/>
    <lineage>
        <taxon>Eukaryota</taxon>
        <taxon>Metazoa</taxon>
        <taxon>Chordata</taxon>
        <taxon>Craniata</taxon>
        <taxon>Vertebrata</taxon>
        <taxon>Euteleostomi</taxon>
        <taxon>Amphibia</taxon>
        <taxon>Batrachia</taxon>
        <taxon>Caudata</taxon>
        <taxon>Salamandroidea</taxon>
        <taxon>Salamandridae</taxon>
        <taxon>Pleurodelinae</taxon>
        <taxon>Pleurodeles</taxon>
    </lineage>
</organism>
<evidence type="ECO:0000313" key="1">
    <source>
        <dbReference type="EMBL" id="KAJ1082549.1"/>
    </source>
</evidence>